<gene>
    <name evidence="1" type="ORF">V2W30_10065</name>
</gene>
<dbReference type="EMBL" id="CP146022">
    <property type="protein sequence ID" value="WWQ63648.1"/>
    <property type="molecule type" value="Genomic_DNA"/>
</dbReference>
<dbReference type="Proteomes" id="UP001432251">
    <property type="component" value="Chromosome"/>
</dbReference>
<evidence type="ECO:0000313" key="2">
    <source>
        <dbReference type="Proteomes" id="UP001432251"/>
    </source>
</evidence>
<proteinExistence type="predicted"/>
<accession>A0ACD5A9B4</accession>
<reference evidence="1" key="1">
    <citation type="journal article" date="2025" name="Int. J. Syst. Evol. Microbiol.">
        <title>Streptomyces citrinus sp. nov., with yellow diffusible pigment.</title>
        <authorList>
            <person name="He Y."/>
            <person name="Yang E."/>
            <person name="Xu J."/>
            <person name="Sun Y."/>
            <person name="Sun L."/>
        </authorList>
    </citation>
    <scope>NUCLEOTIDE SEQUENCE</scope>
    <source>
        <strain evidence="1">Q6</strain>
    </source>
</reference>
<sequence length="336" mass="37129">MPYGLDVMQVLKGDEACAAWLKALDDPAIPRLAVELPDALDLPDVLVDLAVPHEDIAQLLSLRRELEGSPELLALLGRAVSGLLWKRDEPGEGTGLPEFPAAAGVMGRCFAVFVFVAALPYTRAFHRSRGIPDDVSRRSLADLGRNLAVHRRRFGTTGLLVPWWPTRHFRGDLYQLGRLQFERARLGRRTGTAIAGSGGPAGPGEPCLSVHIPDFRGPMTPEACDDSIRRASAFFARHFPEEPMRVAVCHSWLLDRQLGRYLPADSNIVRFQDRFRIAYMSDEPEDDTPVAFVFGGTETPRDLLPRRSGVQRAVLGHLDAGGHWYAGHGWFPMPGE</sequence>
<keyword evidence="1" id="KW-0808">Transferase</keyword>
<keyword evidence="2" id="KW-1185">Reference proteome</keyword>
<protein>
    <submittedName>
        <fullName evidence="1">Acyltransferase domain-containing protein</fullName>
    </submittedName>
</protein>
<evidence type="ECO:0000313" key="1">
    <source>
        <dbReference type="EMBL" id="WWQ63648.1"/>
    </source>
</evidence>
<organism evidence="1 2">
    <name type="scientific">Streptomyces citrinus</name>
    <dbReference type="NCBI Taxonomy" id="3118173"/>
    <lineage>
        <taxon>Bacteria</taxon>
        <taxon>Bacillati</taxon>
        <taxon>Actinomycetota</taxon>
        <taxon>Actinomycetes</taxon>
        <taxon>Kitasatosporales</taxon>
        <taxon>Streptomycetaceae</taxon>
        <taxon>Streptomyces</taxon>
    </lineage>
</organism>
<keyword evidence="1" id="KW-0012">Acyltransferase</keyword>
<name>A0ACD5A9B4_9ACTN</name>